<keyword evidence="2" id="KW-1185">Reference proteome</keyword>
<dbReference type="Proteomes" id="UP001164746">
    <property type="component" value="Chromosome 1"/>
</dbReference>
<name>A0ABY7D9E2_MYAAR</name>
<sequence length="194" mass="22287">MAFQHPFTMTSSGPTACGKTTFVTNVLQHHSTRIQPKNSLALQEMAYAVFNHQNDFATRSRICTSNHCRPGINLEEDDFFTTESTIYSLLICFLKLAKINVLPICSRVGSHLRSLSVVSINQNLFGNKNPTQRRNCHYLVLFNNHVDRHTVMKLAHQIYPGQTEKFMKAFAKATKYPYEYLLIYLKPFTHGDQR</sequence>
<protein>
    <submittedName>
        <fullName evidence="1">Uncharacterized protein</fullName>
    </submittedName>
</protein>
<organism evidence="1 2">
    <name type="scientific">Mya arenaria</name>
    <name type="common">Soft-shell clam</name>
    <dbReference type="NCBI Taxonomy" id="6604"/>
    <lineage>
        <taxon>Eukaryota</taxon>
        <taxon>Metazoa</taxon>
        <taxon>Spiralia</taxon>
        <taxon>Lophotrochozoa</taxon>
        <taxon>Mollusca</taxon>
        <taxon>Bivalvia</taxon>
        <taxon>Autobranchia</taxon>
        <taxon>Heteroconchia</taxon>
        <taxon>Euheterodonta</taxon>
        <taxon>Imparidentia</taxon>
        <taxon>Neoheterodontei</taxon>
        <taxon>Myida</taxon>
        <taxon>Myoidea</taxon>
        <taxon>Myidae</taxon>
        <taxon>Mya</taxon>
    </lineage>
</organism>
<dbReference type="EMBL" id="CP111012">
    <property type="protein sequence ID" value="WAQ93903.1"/>
    <property type="molecule type" value="Genomic_DNA"/>
</dbReference>
<gene>
    <name evidence="1" type="ORF">MAR_006374</name>
</gene>
<evidence type="ECO:0000313" key="1">
    <source>
        <dbReference type="EMBL" id="WAQ93903.1"/>
    </source>
</evidence>
<accession>A0ABY7D9E2</accession>
<reference evidence="1" key="1">
    <citation type="submission" date="2022-11" db="EMBL/GenBank/DDBJ databases">
        <title>Centuries of genome instability and evolution in soft-shell clam transmissible cancer (bioRxiv).</title>
        <authorList>
            <person name="Hart S.F.M."/>
            <person name="Yonemitsu M.A."/>
            <person name="Giersch R.M."/>
            <person name="Beal B.F."/>
            <person name="Arriagada G."/>
            <person name="Davis B.W."/>
            <person name="Ostrander E.A."/>
            <person name="Goff S.P."/>
            <person name="Metzger M.J."/>
        </authorList>
    </citation>
    <scope>NUCLEOTIDE SEQUENCE</scope>
    <source>
        <strain evidence="1">MELC-2E11</strain>
        <tissue evidence="1">Siphon/mantle</tissue>
    </source>
</reference>
<proteinExistence type="predicted"/>
<evidence type="ECO:0000313" key="2">
    <source>
        <dbReference type="Proteomes" id="UP001164746"/>
    </source>
</evidence>